<dbReference type="Proteomes" id="UP000828251">
    <property type="component" value="Unassembled WGS sequence"/>
</dbReference>
<proteinExistence type="predicted"/>
<protein>
    <submittedName>
        <fullName evidence="1">Uncharacterized protein</fullName>
    </submittedName>
</protein>
<gene>
    <name evidence="1" type="ORF">J1N35_019770</name>
</gene>
<name>A0A9D3VCM6_9ROSI</name>
<sequence>MVQMQQQNGGVSRGKGMGMCLDAGFRNVLSMSRIEMQQQNGGISRGEGMGMCLDAGFRNVLSMSRLFSYVNVRISQIGKQKEKIHALAFILKSGTETGRKVGNSSVQPRIIWFLISFLIALKDNAHPLQAPIVLAYIVGSLFKTAVQEWGTKSLSAIQLYPSSALTIANFCHHVFIPRKGPSQSAAHLRHDLLCPWASNCESFRQSPLPSL</sequence>
<evidence type="ECO:0000313" key="2">
    <source>
        <dbReference type="Proteomes" id="UP000828251"/>
    </source>
</evidence>
<evidence type="ECO:0000313" key="1">
    <source>
        <dbReference type="EMBL" id="KAH1080009.1"/>
    </source>
</evidence>
<dbReference type="EMBL" id="JAIQCV010000007">
    <property type="protein sequence ID" value="KAH1080009.1"/>
    <property type="molecule type" value="Genomic_DNA"/>
</dbReference>
<dbReference type="AlphaFoldDB" id="A0A9D3VCM6"/>
<organism evidence="1 2">
    <name type="scientific">Gossypium stocksii</name>
    <dbReference type="NCBI Taxonomy" id="47602"/>
    <lineage>
        <taxon>Eukaryota</taxon>
        <taxon>Viridiplantae</taxon>
        <taxon>Streptophyta</taxon>
        <taxon>Embryophyta</taxon>
        <taxon>Tracheophyta</taxon>
        <taxon>Spermatophyta</taxon>
        <taxon>Magnoliopsida</taxon>
        <taxon>eudicotyledons</taxon>
        <taxon>Gunneridae</taxon>
        <taxon>Pentapetalae</taxon>
        <taxon>rosids</taxon>
        <taxon>malvids</taxon>
        <taxon>Malvales</taxon>
        <taxon>Malvaceae</taxon>
        <taxon>Malvoideae</taxon>
        <taxon>Gossypium</taxon>
    </lineage>
</organism>
<keyword evidence="2" id="KW-1185">Reference proteome</keyword>
<comment type="caution">
    <text evidence="1">The sequence shown here is derived from an EMBL/GenBank/DDBJ whole genome shotgun (WGS) entry which is preliminary data.</text>
</comment>
<accession>A0A9D3VCM6</accession>
<reference evidence="1 2" key="1">
    <citation type="journal article" date="2021" name="Plant Biotechnol. J.">
        <title>Multi-omics assisted identification of the key and species-specific regulatory components of drought-tolerant mechanisms in Gossypium stocksii.</title>
        <authorList>
            <person name="Yu D."/>
            <person name="Ke L."/>
            <person name="Zhang D."/>
            <person name="Wu Y."/>
            <person name="Sun Y."/>
            <person name="Mei J."/>
            <person name="Sun J."/>
            <person name="Sun Y."/>
        </authorList>
    </citation>
    <scope>NUCLEOTIDE SEQUENCE [LARGE SCALE GENOMIC DNA]</scope>
    <source>
        <strain evidence="2">cv. E1</strain>
        <tissue evidence="1">Leaf</tissue>
    </source>
</reference>